<evidence type="ECO:0000313" key="1">
    <source>
        <dbReference type="EMBL" id="KAF2564684.1"/>
    </source>
</evidence>
<protein>
    <submittedName>
        <fullName evidence="1">Uncharacterized protein</fullName>
    </submittedName>
</protein>
<evidence type="ECO:0000313" key="2">
    <source>
        <dbReference type="EMBL" id="KAF2599939.1"/>
    </source>
</evidence>
<reference evidence="1" key="1">
    <citation type="submission" date="2019-12" db="EMBL/GenBank/DDBJ databases">
        <title>Genome sequencing and annotation of Brassica cretica.</title>
        <authorList>
            <person name="Studholme D.J."/>
            <person name="Sarris P.F."/>
        </authorList>
    </citation>
    <scope>NUCLEOTIDE SEQUENCE</scope>
    <source>
        <strain evidence="2">PFS-001/15</strain>
        <strain evidence="1">PFS-102/07</strain>
        <tissue evidence="1">Leaf</tissue>
    </source>
</reference>
<comment type="caution">
    <text evidence="1">The sequence shown here is derived from an EMBL/GenBank/DDBJ whole genome shotgun (WGS) entry which is preliminary data.</text>
</comment>
<name>A0A8S9I4P2_BRACR</name>
<accession>A0A8S9I4P2</accession>
<sequence>MVSRRWDPGIGEEDSTGANIYQDKYHGDTDWDFFSKQRWAELVMEKVISERLRKHRNIADRISISINIKMESQFYQAYSEAVADGRRRDHGLENKAFEIRYLGMENFRSCFSCSGFEANTSGE</sequence>
<gene>
    <name evidence="2" type="ORF">F2Q68_00010772</name>
    <name evidence="1" type="ORF">F2Q70_00017818</name>
</gene>
<proteinExistence type="predicted"/>
<dbReference type="AlphaFoldDB" id="A0A8S9I4P2"/>
<dbReference type="Proteomes" id="UP000712281">
    <property type="component" value="Unassembled WGS sequence"/>
</dbReference>
<organism evidence="1">
    <name type="scientific">Brassica cretica</name>
    <name type="common">Mustard</name>
    <dbReference type="NCBI Taxonomy" id="69181"/>
    <lineage>
        <taxon>Eukaryota</taxon>
        <taxon>Viridiplantae</taxon>
        <taxon>Streptophyta</taxon>
        <taxon>Embryophyta</taxon>
        <taxon>Tracheophyta</taxon>
        <taxon>Spermatophyta</taxon>
        <taxon>Magnoliopsida</taxon>
        <taxon>eudicotyledons</taxon>
        <taxon>Gunneridae</taxon>
        <taxon>Pentapetalae</taxon>
        <taxon>rosids</taxon>
        <taxon>malvids</taxon>
        <taxon>Brassicales</taxon>
        <taxon>Brassicaceae</taxon>
        <taxon>Brassiceae</taxon>
        <taxon>Brassica</taxon>
    </lineage>
</organism>
<dbReference type="EMBL" id="QGKW02000717">
    <property type="protein sequence ID" value="KAF2599939.1"/>
    <property type="molecule type" value="Genomic_DNA"/>
</dbReference>
<dbReference type="EMBL" id="QGKY02001250">
    <property type="protein sequence ID" value="KAF2564684.1"/>
    <property type="molecule type" value="Genomic_DNA"/>
</dbReference>